<evidence type="ECO:0000256" key="12">
    <source>
        <dbReference type="SAM" id="Coils"/>
    </source>
</evidence>
<gene>
    <name evidence="15" type="ORF">DFP72DRAFT_866691</name>
</gene>
<dbReference type="InterPro" id="IPR038275">
    <property type="entry name" value="Nuf2_N_sf"/>
</dbReference>
<evidence type="ECO:0000256" key="7">
    <source>
        <dbReference type="ARBA" id="ARBA00022838"/>
    </source>
</evidence>
<dbReference type="GO" id="GO:0051383">
    <property type="term" value="P:kinetochore organization"/>
    <property type="evidence" value="ECO:0007669"/>
    <property type="project" value="TreeGrafter"/>
</dbReference>
<keyword evidence="16" id="KW-1185">Reference proteome</keyword>
<dbReference type="GO" id="GO:0031262">
    <property type="term" value="C:Ndc80 complex"/>
    <property type="evidence" value="ECO:0007669"/>
    <property type="project" value="InterPro"/>
</dbReference>
<reference evidence="15 16" key="1">
    <citation type="submission" date="2020-07" db="EMBL/GenBank/DDBJ databases">
        <title>Comparative genomics of pyrophilous fungi reveals a link between fire events and developmental genes.</title>
        <authorList>
            <consortium name="DOE Joint Genome Institute"/>
            <person name="Steindorff A.S."/>
            <person name="Carver A."/>
            <person name="Calhoun S."/>
            <person name="Stillman K."/>
            <person name="Liu H."/>
            <person name="Lipzen A."/>
            <person name="Pangilinan J."/>
            <person name="Labutti K."/>
            <person name="Bruns T.D."/>
            <person name="Grigoriev I.V."/>
        </authorList>
    </citation>
    <scope>NUCLEOTIDE SEQUENCE [LARGE SCALE GENOMIC DNA]</scope>
    <source>
        <strain evidence="15 16">CBS 144469</strain>
    </source>
</reference>
<evidence type="ECO:0000313" key="16">
    <source>
        <dbReference type="Proteomes" id="UP000521943"/>
    </source>
</evidence>
<comment type="caution">
    <text evidence="15">The sequence shown here is derived from an EMBL/GenBank/DDBJ whole genome shotgun (WGS) entry which is preliminary data.</text>
</comment>
<keyword evidence="11" id="KW-0137">Centromere</keyword>
<dbReference type="GO" id="GO:0051315">
    <property type="term" value="P:attachment of mitotic spindle microtubules to kinetochore"/>
    <property type="evidence" value="ECO:0007669"/>
    <property type="project" value="TreeGrafter"/>
</dbReference>
<keyword evidence="8 12" id="KW-0175">Coiled coil</keyword>
<dbReference type="GO" id="GO:0007052">
    <property type="term" value="P:mitotic spindle organization"/>
    <property type="evidence" value="ECO:0007669"/>
    <property type="project" value="TreeGrafter"/>
</dbReference>
<keyword evidence="7" id="KW-0995">Kinetochore</keyword>
<evidence type="ECO:0000256" key="6">
    <source>
        <dbReference type="ARBA" id="ARBA00022776"/>
    </source>
</evidence>
<sequence length="445" mass="51651">MAKGIFPRMDISEIINALTGWGFPVTQPQLVHPTAEFVESVYFACLQQVTELNQESLREPVQSALDAAQLEDRELYSGALGANLILYHITRLARAARIDDFHAKDLYQPERDRTLIILSAFINFVKFTEQYCEKFVKDLRQRSATLLVERDQLTQQVEEIEGSIEDLKAKIATDEPRRIQLQEENNALRAKLFATKEFQVAAVQEVEKLKAEKNSLIKRREVLNGEINSLSEAISRTNSRIVQSPERIKKTISTMSHTTQEDKKIVALNEAKSRDLNIKISALLNIEKDIRGCVEQLQTIEKEVKALQQSQKELAEVKDHLDDKKIERNELKMKQERVQKQLANALEKLERAQRHAEDKKQASQRTIERLQREYDEMVLERKDNDRQVEELRSEANMVEEKMADHLRTSELELTELLAEYWKLRHETDLFMETLANKLNMRVTAE</sequence>
<dbReference type="Pfam" id="PF18595">
    <property type="entry name" value="Nuf2_DHR10-like"/>
    <property type="match status" value="1"/>
</dbReference>
<dbReference type="GO" id="GO:0044877">
    <property type="term" value="F:protein-containing complex binding"/>
    <property type="evidence" value="ECO:0007669"/>
    <property type="project" value="TreeGrafter"/>
</dbReference>
<dbReference type="GO" id="GO:0005634">
    <property type="term" value="C:nucleus"/>
    <property type="evidence" value="ECO:0007669"/>
    <property type="project" value="UniProtKB-SubCell"/>
</dbReference>
<evidence type="ECO:0000256" key="5">
    <source>
        <dbReference type="ARBA" id="ARBA00022618"/>
    </source>
</evidence>
<evidence type="ECO:0000256" key="1">
    <source>
        <dbReference type="ARBA" id="ARBA00004123"/>
    </source>
</evidence>
<dbReference type="OrthoDB" id="8194677at2759"/>
<dbReference type="PANTHER" id="PTHR21650">
    <property type="entry name" value="MEMBRALIN/KINETOCHORE PROTEIN NUF2"/>
    <property type="match status" value="1"/>
</dbReference>
<protein>
    <submittedName>
        <fullName evidence="15">Nuf2 family-domain-containing protein</fullName>
    </submittedName>
</protein>
<dbReference type="Gene3D" id="1.10.418.60">
    <property type="entry name" value="Ncd80 complex, Nuf2 subunit"/>
    <property type="match status" value="1"/>
</dbReference>
<dbReference type="InterPro" id="IPR005549">
    <property type="entry name" value="Kinetochore_Nuf2_N"/>
</dbReference>
<dbReference type="EMBL" id="JACGCI010000001">
    <property type="protein sequence ID" value="KAF6766498.1"/>
    <property type="molecule type" value="Genomic_DNA"/>
</dbReference>
<organism evidence="15 16">
    <name type="scientific">Ephemerocybe angulata</name>
    <dbReference type="NCBI Taxonomy" id="980116"/>
    <lineage>
        <taxon>Eukaryota</taxon>
        <taxon>Fungi</taxon>
        <taxon>Dikarya</taxon>
        <taxon>Basidiomycota</taxon>
        <taxon>Agaricomycotina</taxon>
        <taxon>Agaricomycetes</taxon>
        <taxon>Agaricomycetidae</taxon>
        <taxon>Agaricales</taxon>
        <taxon>Agaricineae</taxon>
        <taxon>Psathyrellaceae</taxon>
        <taxon>Ephemerocybe</taxon>
    </lineage>
</organism>
<keyword evidence="10" id="KW-0131">Cell cycle</keyword>
<dbReference type="GO" id="GO:0045132">
    <property type="term" value="P:meiotic chromosome segregation"/>
    <property type="evidence" value="ECO:0007669"/>
    <property type="project" value="TreeGrafter"/>
</dbReference>
<dbReference type="Proteomes" id="UP000521943">
    <property type="component" value="Unassembled WGS sequence"/>
</dbReference>
<evidence type="ECO:0000259" key="13">
    <source>
        <dbReference type="Pfam" id="PF03800"/>
    </source>
</evidence>
<feature type="domain" description="Kinetochore protein Nuf2 N-terminal" evidence="13">
    <location>
        <begin position="5"/>
        <end position="140"/>
    </location>
</feature>
<evidence type="ECO:0000256" key="10">
    <source>
        <dbReference type="ARBA" id="ARBA00023306"/>
    </source>
</evidence>
<evidence type="ECO:0000256" key="9">
    <source>
        <dbReference type="ARBA" id="ARBA00023242"/>
    </source>
</evidence>
<evidence type="ECO:0000256" key="4">
    <source>
        <dbReference type="ARBA" id="ARBA00022454"/>
    </source>
</evidence>
<accession>A0A8H6IJB3</accession>
<comment type="similarity">
    <text evidence="3">Belongs to the NUF2 family.</text>
</comment>
<feature type="coiled-coil region" evidence="12">
    <location>
        <begin position="199"/>
        <end position="226"/>
    </location>
</feature>
<comment type="subcellular location">
    <subcellularLocation>
        <location evidence="2">Chromosome</location>
        <location evidence="2">Centromere</location>
        <location evidence="2">Kinetochore</location>
    </subcellularLocation>
    <subcellularLocation>
        <location evidence="1">Nucleus</location>
    </subcellularLocation>
</comment>
<proteinExistence type="inferred from homology"/>
<keyword evidence="9" id="KW-0539">Nucleus</keyword>
<keyword evidence="6" id="KW-0498">Mitosis</keyword>
<dbReference type="PANTHER" id="PTHR21650:SF2">
    <property type="entry name" value="KINETOCHORE PROTEIN NUF2"/>
    <property type="match status" value="1"/>
</dbReference>
<evidence type="ECO:0000259" key="14">
    <source>
        <dbReference type="Pfam" id="PF18595"/>
    </source>
</evidence>
<feature type="domain" description="Nuf2 DHR10-like" evidence="14">
    <location>
        <begin position="257"/>
        <end position="372"/>
    </location>
</feature>
<keyword evidence="5" id="KW-0132">Cell division</keyword>
<evidence type="ECO:0000313" key="15">
    <source>
        <dbReference type="EMBL" id="KAF6766498.1"/>
    </source>
</evidence>
<dbReference type="AlphaFoldDB" id="A0A8H6IJB3"/>
<evidence type="ECO:0000256" key="11">
    <source>
        <dbReference type="ARBA" id="ARBA00023328"/>
    </source>
</evidence>
<evidence type="ECO:0000256" key="2">
    <source>
        <dbReference type="ARBA" id="ARBA00004629"/>
    </source>
</evidence>
<name>A0A8H6IJB3_9AGAR</name>
<feature type="coiled-coil region" evidence="12">
    <location>
        <begin position="136"/>
        <end position="170"/>
    </location>
</feature>
<dbReference type="Pfam" id="PF03800">
    <property type="entry name" value="Nuf2"/>
    <property type="match status" value="1"/>
</dbReference>
<dbReference type="GO" id="GO:0051301">
    <property type="term" value="P:cell division"/>
    <property type="evidence" value="ECO:0007669"/>
    <property type="project" value="UniProtKB-KW"/>
</dbReference>
<evidence type="ECO:0000256" key="3">
    <source>
        <dbReference type="ARBA" id="ARBA00005498"/>
    </source>
</evidence>
<keyword evidence="4" id="KW-0158">Chromosome</keyword>
<evidence type="ECO:0000256" key="8">
    <source>
        <dbReference type="ARBA" id="ARBA00023054"/>
    </source>
</evidence>
<dbReference type="InterPro" id="IPR041112">
    <property type="entry name" value="Nuf2_DHR10-like"/>
</dbReference>
<feature type="coiled-coil region" evidence="12">
    <location>
        <begin position="283"/>
        <end position="408"/>
    </location>
</feature>